<dbReference type="PANTHER" id="PTHR15615">
    <property type="match status" value="1"/>
</dbReference>
<keyword evidence="3" id="KW-1185">Reference proteome</keyword>
<dbReference type="InterPro" id="IPR013922">
    <property type="entry name" value="Cyclin_PHO80-like"/>
</dbReference>
<proteinExistence type="predicted"/>
<feature type="region of interest" description="Disordered" evidence="1">
    <location>
        <begin position="282"/>
        <end position="314"/>
    </location>
</feature>
<dbReference type="Proteomes" id="UP001479436">
    <property type="component" value="Unassembled WGS sequence"/>
</dbReference>
<feature type="compositionally biased region" description="Polar residues" evidence="1">
    <location>
        <begin position="287"/>
        <end position="298"/>
    </location>
</feature>
<sequence length="314" mass="35250">MESLMQVGNSSVQNPTSNYVTPPSSCDNSLTTSPEHSLNAVTIPSINTVCSLPIIDTPPTPMDTYTLECLTDVTVNLVNGVWSKKFGSEVDQVVPLAKFILETVKRSKVTLGVWSLGLLYLLRLNPKGACFEKPSFMDFARCGRRMFMASLMVASKFTQDKNYKNRTWANIMGVSVAEVNCIEMTFLKLIDYQLLIPESIFNRWETFLKNQISSHRPKVGSFEIKSTQKPAQCPRYSPYKVKSFSARCKSPVHGSMVDRQHENRSLVEKRKTQCSLSFLLNSPPKESLSSPEIPNTLNMIPHPHPHPNNGYLTP</sequence>
<dbReference type="EMBL" id="JASJQH010006884">
    <property type="protein sequence ID" value="KAK9729192.1"/>
    <property type="molecule type" value="Genomic_DNA"/>
</dbReference>
<protein>
    <submittedName>
        <fullName evidence="2">PHO85 cyclin-5</fullName>
    </submittedName>
</protein>
<feature type="region of interest" description="Disordered" evidence="1">
    <location>
        <begin position="1"/>
        <end position="32"/>
    </location>
</feature>
<name>A0ABR2WB42_9FUNG</name>
<evidence type="ECO:0000313" key="2">
    <source>
        <dbReference type="EMBL" id="KAK9729192.1"/>
    </source>
</evidence>
<comment type="caution">
    <text evidence="2">The sequence shown here is derived from an EMBL/GenBank/DDBJ whole genome shotgun (WGS) entry which is preliminary data.</text>
</comment>
<dbReference type="Pfam" id="PF08613">
    <property type="entry name" value="Cyclin"/>
    <property type="match status" value="1"/>
</dbReference>
<dbReference type="PANTHER" id="PTHR15615:SF36">
    <property type="entry name" value="PHO85 CYCLIN-5"/>
    <property type="match status" value="1"/>
</dbReference>
<reference evidence="2 3" key="1">
    <citation type="submission" date="2023-04" db="EMBL/GenBank/DDBJ databases">
        <title>Genome of Basidiobolus ranarum AG-B5.</title>
        <authorList>
            <person name="Stajich J.E."/>
            <person name="Carter-House D."/>
            <person name="Gryganskyi A."/>
        </authorList>
    </citation>
    <scope>NUCLEOTIDE SEQUENCE [LARGE SCALE GENOMIC DNA]</scope>
    <source>
        <strain evidence="2 3">AG-B5</strain>
    </source>
</reference>
<accession>A0ABR2WB42</accession>
<evidence type="ECO:0000313" key="3">
    <source>
        <dbReference type="Proteomes" id="UP001479436"/>
    </source>
</evidence>
<dbReference type="CDD" id="cd20557">
    <property type="entry name" value="CYCLIN_ScPCL1-like"/>
    <property type="match status" value="1"/>
</dbReference>
<organism evidence="2 3">
    <name type="scientific">Basidiobolus ranarum</name>
    <dbReference type="NCBI Taxonomy" id="34480"/>
    <lineage>
        <taxon>Eukaryota</taxon>
        <taxon>Fungi</taxon>
        <taxon>Fungi incertae sedis</taxon>
        <taxon>Zoopagomycota</taxon>
        <taxon>Entomophthoromycotina</taxon>
        <taxon>Basidiobolomycetes</taxon>
        <taxon>Basidiobolales</taxon>
        <taxon>Basidiobolaceae</taxon>
        <taxon>Basidiobolus</taxon>
    </lineage>
</organism>
<dbReference type="Gene3D" id="1.10.472.10">
    <property type="entry name" value="Cyclin-like"/>
    <property type="match status" value="1"/>
</dbReference>
<evidence type="ECO:0000256" key="1">
    <source>
        <dbReference type="SAM" id="MobiDB-lite"/>
    </source>
</evidence>
<gene>
    <name evidence="2" type="primary">PCL5_2</name>
    <name evidence="2" type="ORF">K7432_000475</name>
</gene>